<dbReference type="OrthoDB" id="10051975at2759"/>
<proteinExistence type="predicted"/>
<feature type="region of interest" description="Disordered" evidence="1">
    <location>
        <begin position="33"/>
        <end position="87"/>
    </location>
</feature>
<dbReference type="EMBL" id="GAKP01018149">
    <property type="protein sequence ID" value="JAC40803.1"/>
    <property type="molecule type" value="Transcribed_RNA"/>
</dbReference>
<dbReference type="AlphaFoldDB" id="A0A034VFC3"/>
<evidence type="ECO:0000313" key="2">
    <source>
        <dbReference type="EMBL" id="JAC40797.1"/>
    </source>
</evidence>
<dbReference type="PANTHER" id="PTHR21505">
    <property type="entry name" value="MADF DOMAIN-CONTAINING PROTEIN-RELATED"/>
    <property type="match status" value="1"/>
</dbReference>
<name>A0A034VFC3_BACDO</name>
<dbReference type="EMBL" id="GAKP01018158">
    <property type="protein sequence ID" value="JAC40794.1"/>
    <property type="molecule type" value="Transcribed_RNA"/>
</dbReference>
<reference evidence="2" key="1">
    <citation type="journal article" date="2014" name="BMC Genomics">
        <title>Characterizing the developmental transcriptome of the oriental fruit fly, Bactrocera dorsalis (Diptera: Tephritidae) through comparative genomic analysis with Drosophila melanogaster utilizing modENCODE datasets.</title>
        <authorList>
            <person name="Geib S.M."/>
            <person name="Calla B."/>
            <person name="Hall B."/>
            <person name="Hou S."/>
            <person name="Manoukis N.C."/>
        </authorList>
    </citation>
    <scope>NUCLEOTIDE SEQUENCE</scope>
    <source>
        <strain evidence="2">Punador</strain>
    </source>
</reference>
<dbReference type="EMBL" id="GAKP01018155">
    <property type="protein sequence ID" value="JAC40797.1"/>
    <property type="molecule type" value="Transcribed_RNA"/>
</dbReference>
<accession>A0A034VFC3</accession>
<dbReference type="PANTHER" id="PTHR21505:SF8">
    <property type="entry name" value="DPT-YFP REPRESSOR BY OVEREXPRESSION, ISOFORM D-RELATED"/>
    <property type="match status" value="1"/>
</dbReference>
<evidence type="ECO:0000256" key="1">
    <source>
        <dbReference type="SAM" id="MobiDB-lite"/>
    </source>
</evidence>
<organism evidence="2">
    <name type="scientific">Bactrocera dorsalis</name>
    <name type="common">Oriental fruit fly</name>
    <name type="synonym">Dacus dorsalis</name>
    <dbReference type="NCBI Taxonomy" id="27457"/>
    <lineage>
        <taxon>Eukaryota</taxon>
        <taxon>Metazoa</taxon>
        <taxon>Ecdysozoa</taxon>
        <taxon>Arthropoda</taxon>
        <taxon>Hexapoda</taxon>
        <taxon>Insecta</taxon>
        <taxon>Pterygota</taxon>
        <taxon>Neoptera</taxon>
        <taxon>Endopterygota</taxon>
        <taxon>Diptera</taxon>
        <taxon>Brachycera</taxon>
        <taxon>Muscomorpha</taxon>
        <taxon>Tephritoidea</taxon>
        <taxon>Tephritidae</taxon>
        <taxon>Bactrocera</taxon>
        <taxon>Bactrocera</taxon>
    </lineage>
</organism>
<dbReference type="EMBL" id="GAKP01018151">
    <property type="protein sequence ID" value="JAC40801.1"/>
    <property type="molecule type" value="Transcribed_RNA"/>
</dbReference>
<sequence length="148" mass="16194">MRHTQIIFGGYDDLYAIATESCHITQCQNNNNNNSNSGSNANSNGNSSSLHNLSANQNSKANSNNSGNNASSSSGSQSNNNNNTNMQTLNDEYGVFGEYVAITIRKLKTPKSKIVIKHLINNLLYEAEMGKYDHGMPSSKEPPQLYKM</sequence>
<dbReference type="EMBL" id="GAKP01018163">
    <property type="protein sequence ID" value="JAC40789.1"/>
    <property type="molecule type" value="Transcribed_RNA"/>
</dbReference>
<protein>
    <submittedName>
        <fullName evidence="2">Uncharacterized protein</fullName>
    </submittedName>
</protein>